<sequence>MPIPEESMSEQDIEEAILKRSKLAEMCYDFDQARWLLLHIYNKEKAAQCLKELDSSAALHDQREKHHEMESANAESDGDWEKVKSSLFLMENKWRSGRLLKALERRQAIQYKYNKDLQEEIVVHNSLIVT</sequence>
<dbReference type="GeneID" id="81457352"/>
<organism evidence="2 3">
    <name type="scientific">Penicillium concentricum</name>
    <dbReference type="NCBI Taxonomy" id="293559"/>
    <lineage>
        <taxon>Eukaryota</taxon>
        <taxon>Fungi</taxon>
        <taxon>Dikarya</taxon>
        <taxon>Ascomycota</taxon>
        <taxon>Pezizomycotina</taxon>
        <taxon>Eurotiomycetes</taxon>
        <taxon>Eurotiomycetidae</taxon>
        <taxon>Eurotiales</taxon>
        <taxon>Aspergillaceae</taxon>
        <taxon>Penicillium</taxon>
    </lineage>
</organism>
<evidence type="ECO:0000313" key="3">
    <source>
        <dbReference type="Proteomes" id="UP001147752"/>
    </source>
</evidence>
<dbReference type="Proteomes" id="UP001147752">
    <property type="component" value="Unassembled WGS sequence"/>
</dbReference>
<dbReference type="AlphaFoldDB" id="A0A9W9SU28"/>
<feature type="compositionally biased region" description="Basic and acidic residues" evidence="1">
    <location>
        <begin position="60"/>
        <end position="70"/>
    </location>
</feature>
<accession>A0A9W9SU28</accession>
<evidence type="ECO:0000313" key="2">
    <source>
        <dbReference type="EMBL" id="KAJ5382528.1"/>
    </source>
</evidence>
<name>A0A9W9SU28_9EURO</name>
<dbReference type="EMBL" id="JAPZBT010000001">
    <property type="protein sequence ID" value="KAJ5382528.1"/>
    <property type="molecule type" value="Genomic_DNA"/>
</dbReference>
<evidence type="ECO:0000256" key="1">
    <source>
        <dbReference type="SAM" id="MobiDB-lite"/>
    </source>
</evidence>
<reference evidence="2" key="2">
    <citation type="journal article" date="2023" name="IMA Fungus">
        <title>Comparative genomic study of the Penicillium genus elucidates a diverse pangenome and 15 lateral gene transfer events.</title>
        <authorList>
            <person name="Petersen C."/>
            <person name="Sorensen T."/>
            <person name="Nielsen M.R."/>
            <person name="Sondergaard T.E."/>
            <person name="Sorensen J.L."/>
            <person name="Fitzpatrick D.A."/>
            <person name="Frisvad J.C."/>
            <person name="Nielsen K.L."/>
        </authorList>
    </citation>
    <scope>NUCLEOTIDE SEQUENCE</scope>
    <source>
        <strain evidence="2">IBT 3081</strain>
    </source>
</reference>
<comment type="caution">
    <text evidence="2">The sequence shown here is derived from an EMBL/GenBank/DDBJ whole genome shotgun (WGS) entry which is preliminary data.</text>
</comment>
<reference evidence="2" key="1">
    <citation type="submission" date="2022-12" db="EMBL/GenBank/DDBJ databases">
        <authorList>
            <person name="Petersen C."/>
        </authorList>
    </citation>
    <scope>NUCLEOTIDE SEQUENCE</scope>
    <source>
        <strain evidence="2">IBT 3081</strain>
    </source>
</reference>
<protein>
    <submittedName>
        <fullName evidence="2">Uncharacterized protein</fullName>
    </submittedName>
</protein>
<keyword evidence="3" id="KW-1185">Reference proteome</keyword>
<gene>
    <name evidence="2" type="ORF">N7517_000439</name>
</gene>
<dbReference type="RefSeq" id="XP_056582304.1">
    <property type="nucleotide sequence ID" value="XM_056718169.1"/>
</dbReference>
<proteinExistence type="predicted"/>
<feature type="region of interest" description="Disordered" evidence="1">
    <location>
        <begin position="60"/>
        <end position="80"/>
    </location>
</feature>